<dbReference type="CDD" id="cd16015">
    <property type="entry name" value="LTA_synthase"/>
    <property type="match status" value="1"/>
</dbReference>
<keyword evidence="10" id="KW-1185">Reference proteome</keyword>
<evidence type="ECO:0000259" key="8">
    <source>
        <dbReference type="Pfam" id="PF00884"/>
    </source>
</evidence>
<protein>
    <submittedName>
        <fullName evidence="9">Sulfatase-like hydrolase/transferase</fullName>
    </submittedName>
</protein>
<keyword evidence="5 7" id="KW-1133">Transmembrane helix</keyword>
<evidence type="ECO:0000313" key="10">
    <source>
        <dbReference type="Proteomes" id="UP000521379"/>
    </source>
</evidence>
<feature type="transmembrane region" description="Helical" evidence="7">
    <location>
        <begin position="181"/>
        <end position="201"/>
    </location>
</feature>
<name>A0A846TRW3_9MICC</name>
<dbReference type="InterPro" id="IPR000917">
    <property type="entry name" value="Sulfatase_N"/>
</dbReference>
<evidence type="ECO:0000256" key="5">
    <source>
        <dbReference type="ARBA" id="ARBA00022989"/>
    </source>
</evidence>
<dbReference type="Proteomes" id="UP000521379">
    <property type="component" value="Unassembled WGS sequence"/>
</dbReference>
<comment type="caution">
    <text evidence="9">The sequence shown here is derived from an EMBL/GenBank/DDBJ whole genome shotgun (WGS) entry which is preliminary data.</text>
</comment>
<keyword evidence="3" id="KW-1003">Cell membrane</keyword>
<feature type="transmembrane region" description="Helical" evidence="7">
    <location>
        <begin position="71"/>
        <end position="104"/>
    </location>
</feature>
<dbReference type="EMBL" id="JAAVUN010000001">
    <property type="protein sequence ID" value="NKE08482.1"/>
    <property type="molecule type" value="Genomic_DNA"/>
</dbReference>
<proteinExistence type="predicted"/>
<dbReference type="InterPro" id="IPR050448">
    <property type="entry name" value="OpgB/LTA_synthase_biosynth"/>
</dbReference>
<dbReference type="PANTHER" id="PTHR47371:SF3">
    <property type="entry name" value="PHOSPHOGLYCEROL TRANSFERASE I"/>
    <property type="match status" value="1"/>
</dbReference>
<keyword evidence="4 7" id="KW-0812">Transmembrane</keyword>
<sequence>MNTTSSPEQPTQAEPRITKRRRRATWRGAVLGTLVLIAAAMFSAVWLQYTVSAPEDTFSQAMEAARYLDMLVLFVVLAFVWAVLGRLWWTVGIVITLVLIVGEINRNKVELRREPFFPSDLDFVTEAGFVLSMVETSAVVLLIVAVVAGVAVIVGLGSLADRWFPRPRLRREGGGINKGFLATRIGILVVTGALLVHAVNFNNPPNMWRSMYEAKGPGWTTSSQLWNYRANGFMGGFLYNMPIDPMLQPDGYSAQTMDDITQRYEQRADEINAQRPNTMDDVNVVVVLSESFTDPSWMEGFELDTNPVPNTQQTMSETLAGTVYANSFGGGTSTMEFESLTGQPVGLFQPQVTSPFQMFVSEHDTYPSAVGAFNATGHHTVAAHAYNLHMYKRSDVYETLGFDEVIDDAAMQENMRIQGNPYVSDQSAYNEVLYQMDNTEEPLFMNVVTMQNHGPYGDFYTNPIASDIQDPDTAAQYGQYARGLSHTDTATQEFLQELRNREEETVVVFYGDHHPGVYNDDILGQNVPEAQVRTPFFVWNNKTNEAQRAPAVTPAMFLPMIYEVADAKVPPYIALLDDVRHTVPVPQHVRTLNFRGESIDRENLDEASMRALDDLTMVQYDFSTGQRYSVDTMWPGADD</sequence>
<organism evidence="9 10">
    <name type="scientific">Kocuria subflava</name>
    <dbReference type="NCBI Taxonomy" id="1736139"/>
    <lineage>
        <taxon>Bacteria</taxon>
        <taxon>Bacillati</taxon>
        <taxon>Actinomycetota</taxon>
        <taxon>Actinomycetes</taxon>
        <taxon>Micrococcales</taxon>
        <taxon>Micrococcaceae</taxon>
        <taxon>Kocuria</taxon>
    </lineage>
</organism>
<evidence type="ECO:0000313" key="9">
    <source>
        <dbReference type="EMBL" id="NKE08482.1"/>
    </source>
</evidence>
<dbReference type="GO" id="GO:0005886">
    <property type="term" value="C:plasma membrane"/>
    <property type="evidence" value="ECO:0007669"/>
    <property type="project" value="UniProtKB-SubCell"/>
</dbReference>
<keyword evidence="9" id="KW-0808">Transferase</keyword>
<accession>A0A846TRW3</accession>
<reference evidence="9 10" key="1">
    <citation type="submission" date="2020-02" db="EMBL/GenBank/DDBJ databases">
        <authorList>
            <person name="Sun Q."/>
        </authorList>
    </citation>
    <scope>NUCLEOTIDE SEQUENCE [LARGE SCALE GENOMIC DNA]</scope>
    <source>
        <strain evidence="9 10">YIM 13062</strain>
    </source>
</reference>
<dbReference type="GO" id="GO:0016740">
    <property type="term" value="F:transferase activity"/>
    <property type="evidence" value="ECO:0007669"/>
    <property type="project" value="UniProtKB-KW"/>
</dbReference>
<evidence type="ECO:0000256" key="2">
    <source>
        <dbReference type="ARBA" id="ARBA00004936"/>
    </source>
</evidence>
<evidence type="ECO:0000256" key="4">
    <source>
        <dbReference type="ARBA" id="ARBA00022692"/>
    </source>
</evidence>
<keyword evidence="6 7" id="KW-0472">Membrane</keyword>
<dbReference type="AlphaFoldDB" id="A0A846TRW3"/>
<feature type="transmembrane region" description="Helical" evidence="7">
    <location>
        <begin position="29"/>
        <end position="51"/>
    </location>
</feature>
<dbReference type="SUPFAM" id="SSF53649">
    <property type="entry name" value="Alkaline phosphatase-like"/>
    <property type="match status" value="1"/>
</dbReference>
<feature type="domain" description="Sulfatase N-terminal" evidence="8">
    <location>
        <begin position="283"/>
        <end position="566"/>
    </location>
</feature>
<dbReference type="Gene3D" id="3.40.720.10">
    <property type="entry name" value="Alkaline Phosphatase, subunit A"/>
    <property type="match status" value="1"/>
</dbReference>
<comment type="subcellular location">
    <subcellularLocation>
        <location evidence="1">Cell membrane</location>
        <topology evidence="1">Multi-pass membrane protein</topology>
    </subcellularLocation>
</comment>
<feature type="transmembrane region" description="Helical" evidence="7">
    <location>
        <begin position="140"/>
        <end position="160"/>
    </location>
</feature>
<comment type="pathway">
    <text evidence="2">Cell wall biogenesis; lipoteichoic acid biosynthesis.</text>
</comment>
<keyword evidence="9" id="KW-0378">Hydrolase</keyword>
<dbReference type="GO" id="GO:0016787">
    <property type="term" value="F:hydrolase activity"/>
    <property type="evidence" value="ECO:0007669"/>
    <property type="project" value="UniProtKB-KW"/>
</dbReference>
<evidence type="ECO:0000256" key="6">
    <source>
        <dbReference type="ARBA" id="ARBA00023136"/>
    </source>
</evidence>
<evidence type="ECO:0000256" key="7">
    <source>
        <dbReference type="SAM" id="Phobius"/>
    </source>
</evidence>
<dbReference type="Pfam" id="PF00884">
    <property type="entry name" value="Sulfatase"/>
    <property type="match status" value="1"/>
</dbReference>
<dbReference type="InterPro" id="IPR017850">
    <property type="entry name" value="Alkaline_phosphatase_core_sf"/>
</dbReference>
<evidence type="ECO:0000256" key="1">
    <source>
        <dbReference type="ARBA" id="ARBA00004651"/>
    </source>
</evidence>
<evidence type="ECO:0000256" key="3">
    <source>
        <dbReference type="ARBA" id="ARBA00022475"/>
    </source>
</evidence>
<dbReference type="PANTHER" id="PTHR47371">
    <property type="entry name" value="LIPOTEICHOIC ACID SYNTHASE"/>
    <property type="match status" value="1"/>
</dbReference>
<dbReference type="RefSeq" id="WP_157980411.1">
    <property type="nucleotide sequence ID" value="NZ_JAAVUN010000001.1"/>
</dbReference>
<gene>
    <name evidence="9" type="ORF">GTW58_00675</name>
</gene>